<dbReference type="GO" id="GO:0016020">
    <property type="term" value="C:membrane"/>
    <property type="evidence" value="ECO:0007669"/>
    <property type="project" value="TreeGrafter"/>
</dbReference>
<dbReference type="Gene3D" id="2.60.40.1730">
    <property type="entry name" value="tricorn interacting facor f3 domain"/>
    <property type="match status" value="1"/>
</dbReference>
<dbReference type="GO" id="GO:0008270">
    <property type="term" value="F:zinc ion binding"/>
    <property type="evidence" value="ECO:0007669"/>
    <property type="project" value="InterPro"/>
</dbReference>
<dbReference type="NCBIfam" id="TIGR02412">
    <property type="entry name" value="pepN_strep_liv"/>
    <property type="match status" value="1"/>
</dbReference>
<dbReference type="GO" id="GO:0043171">
    <property type="term" value="P:peptide catabolic process"/>
    <property type="evidence" value="ECO:0007669"/>
    <property type="project" value="TreeGrafter"/>
</dbReference>
<dbReference type="Proteomes" id="UP000619293">
    <property type="component" value="Unassembled WGS sequence"/>
</dbReference>
<dbReference type="InterPro" id="IPR024571">
    <property type="entry name" value="ERAP1-like_C_dom"/>
</dbReference>
<evidence type="ECO:0000256" key="6">
    <source>
        <dbReference type="ARBA" id="ARBA00022438"/>
    </source>
</evidence>
<dbReference type="AlphaFoldDB" id="A0A8J3JYT2"/>
<dbReference type="GO" id="GO:0006508">
    <property type="term" value="P:proteolysis"/>
    <property type="evidence" value="ECO:0007669"/>
    <property type="project" value="UniProtKB-KW"/>
</dbReference>
<dbReference type="GO" id="GO:0042277">
    <property type="term" value="F:peptide binding"/>
    <property type="evidence" value="ECO:0007669"/>
    <property type="project" value="TreeGrafter"/>
</dbReference>
<evidence type="ECO:0000256" key="12">
    <source>
        <dbReference type="ARBA" id="ARBA00029811"/>
    </source>
</evidence>
<comment type="cofactor">
    <cofactor evidence="2">
        <name>Zn(2+)</name>
        <dbReference type="ChEBI" id="CHEBI:29105"/>
    </cofactor>
</comment>
<feature type="domain" description="Aminopeptidase N-like N-terminal" evidence="16">
    <location>
        <begin position="89"/>
        <end position="183"/>
    </location>
</feature>
<dbReference type="GO" id="GO:0005615">
    <property type="term" value="C:extracellular space"/>
    <property type="evidence" value="ECO:0007669"/>
    <property type="project" value="TreeGrafter"/>
</dbReference>
<dbReference type="GO" id="GO:0016285">
    <property type="term" value="F:alanyl aminopeptidase activity"/>
    <property type="evidence" value="ECO:0007669"/>
    <property type="project" value="UniProtKB-EC"/>
</dbReference>
<evidence type="ECO:0000256" key="7">
    <source>
        <dbReference type="ARBA" id="ARBA00022670"/>
    </source>
</evidence>
<comment type="catalytic activity">
    <reaction evidence="1">
        <text>Release of an N-terminal amino acid, Xaa-|-Yaa- from a peptide, amide or arylamide. Xaa is preferably Ala, but may be most amino acids including Pro (slow action). When a terminal hydrophobic residue is followed by a prolyl residue, the two may be released as an intact Xaa-Pro dipeptide.</text>
        <dbReference type="EC" id="3.4.11.2"/>
    </reaction>
</comment>
<evidence type="ECO:0000256" key="2">
    <source>
        <dbReference type="ARBA" id="ARBA00001947"/>
    </source>
</evidence>
<dbReference type="GO" id="GO:0005737">
    <property type="term" value="C:cytoplasm"/>
    <property type="evidence" value="ECO:0007669"/>
    <property type="project" value="TreeGrafter"/>
</dbReference>
<dbReference type="SUPFAM" id="SSF63737">
    <property type="entry name" value="Leukotriene A4 hydrolase N-terminal domain"/>
    <property type="match status" value="1"/>
</dbReference>
<dbReference type="PRINTS" id="PR00756">
    <property type="entry name" value="ALADIPTASE"/>
</dbReference>
<evidence type="ECO:0000256" key="9">
    <source>
        <dbReference type="ARBA" id="ARBA00022801"/>
    </source>
</evidence>
<dbReference type="PANTHER" id="PTHR11533">
    <property type="entry name" value="PROTEASE M1 ZINC METALLOPROTEASE"/>
    <property type="match status" value="1"/>
</dbReference>
<keyword evidence="6 17" id="KW-0031">Aminopeptidase</keyword>
<evidence type="ECO:0000256" key="1">
    <source>
        <dbReference type="ARBA" id="ARBA00000098"/>
    </source>
</evidence>
<keyword evidence="10" id="KW-0862">Zinc</keyword>
<dbReference type="InterPro" id="IPR045357">
    <property type="entry name" value="Aminopeptidase_N-like_N"/>
</dbReference>
<dbReference type="InterPro" id="IPR014782">
    <property type="entry name" value="Peptidase_M1_dom"/>
</dbReference>
<comment type="caution">
    <text evidence="17">The sequence shown here is derived from an EMBL/GenBank/DDBJ whole genome shotgun (WGS) entry which is preliminary data.</text>
</comment>
<accession>A0A8J3JYT2</accession>
<comment type="similarity">
    <text evidence="3">Belongs to the peptidase M1 family.</text>
</comment>
<dbReference type="InterPro" id="IPR027268">
    <property type="entry name" value="Peptidase_M4/M1_CTD_sf"/>
</dbReference>
<keyword evidence="9" id="KW-0378">Hydrolase</keyword>
<evidence type="ECO:0000256" key="5">
    <source>
        <dbReference type="ARBA" id="ARBA00015611"/>
    </source>
</evidence>
<protein>
    <recommendedName>
        <fullName evidence="5">Aminopeptidase N</fullName>
        <ecNumber evidence="4">3.4.11.2</ecNumber>
    </recommendedName>
    <alternativeName>
        <fullName evidence="12">Alanine aminopeptidase</fullName>
    </alternativeName>
    <alternativeName>
        <fullName evidence="13">Lysyl aminopeptidase</fullName>
    </alternativeName>
</protein>
<dbReference type="EC" id="3.4.11.2" evidence="4"/>
<dbReference type="SUPFAM" id="SSF55486">
    <property type="entry name" value="Metalloproteases ('zincins'), catalytic domain"/>
    <property type="match status" value="1"/>
</dbReference>
<evidence type="ECO:0000256" key="4">
    <source>
        <dbReference type="ARBA" id="ARBA00012564"/>
    </source>
</evidence>
<dbReference type="InterPro" id="IPR010916">
    <property type="entry name" value="TonB_box_CS"/>
</dbReference>
<evidence type="ECO:0000256" key="10">
    <source>
        <dbReference type="ARBA" id="ARBA00022833"/>
    </source>
</evidence>
<keyword evidence="8" id="KW-0479">Metal-binding</keyword>
<dbReference type="Gene3D" id="1.10.390.10">
    <property type="entry name" value="Neutral Protease Domain 2"/>
    <property type="match status" value="1"/>
</dbReference>
<dbReference type="PROSITE" id="PS00430">
    <property type="entry name" value="TONB_DEPENDENT_REC_1"/>
    <property type="match status" value="1"/>
</dbReference>
<dbReference type="RefSeq" id="WP_191841174.1">
    <property type="nucleotide sequence ID" value="NZ_BAAALB010000014.1"/>
</dbReference>
<dbReference type="Pfam" id="PF01433">
    <property type="entry name" value="Peptidase_M1"/>
    <property type="match status" value="1"/>
</dbReference>
<dbReference type="CDD" id="cd09602">
    <property type="entry name" value="M1_APN"/>
    <property type="match status" value="1"/>
</dbReference>
<evidence type="ECO:0000256" key="8">
    <source>
        <dbReference type="ARBA" id="ARBA00022723"/>
    </source>
</evidence>
<reference evidence="17 18" key="1">
    <citation type="submission" date="2021-01" db="EMBL/GenBank/DDBJ databases">
        <title>Whole genome shotgun sequence of Catellatospora chokoriensis NBRC 107358.</title>
        <authorList>
            <person name="Komaki H."/>
            <person name="Tamura T."/>
        </authorList>
    </citation>
    <scope>NUCLEOTIDE SEQUENCE [LARGE SCALE GENOMIC DNA]</scope>
    <source>
        <strain evidence="17 18">NBRC 107358</strain>
    </source>
</reference>
<sequence length="829" mass="90610">MSHRCLSHLEAVARAATVRNLAYALDVDLTTGDELFRTVTTVRFTADPGAETFLEARPEHLLGATLNGVALPADAFAEGRLRLADLAADNTVVVTAEYAYTRTSEGVHRFTDPADKQVYVYAQPSITDAPRFMACFDQPDLKAPVTLSVTADPSWLVRANAEGVQATPGRWEFPATKPVATYLITFVAGPYVELTDSHDGIPLGLYARASYTEVLERDAPEIFSLTKAFLDRYHELFGLRYPFGKYDQAFVPEFSWGAMEFPGCVVFRDELLFRAAVTDTERLERAAVIAHEMAHMWFGDLVTMRWWDDLWLNESFATYMGYRLVAEVTPWPQSWTRFGVGRKAWGYVADQRPSTHPIAPTEVVDTDAAFANFDGISYAKGCSALRQLVAFIGDEAFLAGLRAHFDKHAWGNATLADLLGALSQASGRDLDAWAQAWLRTPQVNTLRPVIEWAPDGSYASVTVQQTASQEYPTLRPHRIGLGWFDEDGAWQRTEVEVTGASTPVPQLSGVRGRGLLLNDGDFTFAKIRMDERTRAELPALLAEQPDSLARALRWNSAWDAVRDAEWPAIELVELAAGSLPAEPDVVIVESVFGLARYAATRMVPADRQEAARSALAGAARTLLATAAPGSGHQLAAARSLIATAADDDRAVLRGWLSGADVPAGLRVDAELRWAILGRLAVLGDVTEEEIDGELQRDTSDRGEQEAVRVRACRPDPAAKERAFDLVVTEQGQSNRIAVAAGDGLWQPAHAELTAPFVARYFAELPRSQGRSGDMLAHLAKAAYPVYAVSEDTLAAAQAALAGDMHPLLRRALADETDDLARSLRAQQAA</sequence>
<name>A0A8J3JYT2_9ACTN</name>
<dbReference type="PANTHER" id="PTHR11533:SF174">
    <property type="entry name" value="PUROMYCIN-SENSITIVE AMINOPEPTIDASE-RELATED"/>
    <property type="match status" value="1"/>
</dbReference>
<evidence type="ECO:0000259" key="14">
    <source>
        <dbReference type="Pfam" id="PF01433"/>
    </source>
</evidence>
<dbReference type="InterPro" id="IPR001930">
    <property type="entry name" value="Peptidase_M1"/>
</dbReference>
<feature type="domain" description="ERAP1-like C-terminal" evidence="15">
    <location>
        <begin position="516"/>
        <end position="820"/>
    </location>
</feature>
<evidence type="ECO:0000259" key="15">
    <source>
        <dbReference type="Pfam" id="PF11838"/>
    </source>
</evidence>
<keyword evidence="11" id="KW-0482">Metalloprotease</keyword>
<dbReference type="InterPro" id="IPR042097">
    <property type="entry name" value="Aminopeptidase_N-like_N_sf"/>
</dbReference>
<keyword evidence="18" id="KW-1185">Reference proteome</keyword>
<organism evidence="17 18">
    <name type="scientific">Catellatospora chokoriensis</name>
    <dbReference type="NCBI Taxonomy" id="310353"/>
    <lineage>
        <taxon>Bacteria</taxon>
        <taxon>Bacillati</taxon>
        <taxon>Actinomycetota</taxon>
        <taxon>Actinomycetes</taxon>
        <taxon>Micromonosporales</taxon>
        <taxon>Micromonosporaceae</taxon>
        <taxon>Catellatospora</taxon>
    </lineage>
</organism>
<evidence type="ECO:0000259" key="16">
    <source>
        <dbReference type="Pfam" id="PF17900"/>
    </source>
</evidence>
<evidence type="ECO:0000256" key="13">
    <source>
        <dbReference type="ARBA" id="ARBA00031533"/>
    </source>
</evidence>
<keyword evidence="7" id="KW-0645">Protease</keyword>
<evidence type="ECO:0000313" key="17">
    <source>
        <dbReference type="EMBL" id="GIF87600.1"/>
    </source>
</evidence>
<evidence type="ECO:0000313" key="18">
    <source>
        <dbReference type="Proteomes" id="UP000619293"/>
    </source>
</evidence>
<gene>
    <name evidence="17" type="ORF">Cch02nite_10440</name>
</gene>
<dbReference type="EMBL" id="BONG01000004">
    <property type="protein sequence ID" value="GIF87600.1"/>
    <property type="molecule type" value="Genomic_DNA"/>
</dbReference>
<dbReference type="GO" id="GO:0070006">
    <property type="term" value="F:metalloaminopeptidase activity"/>
    <property type="evidence" value="ECO:0007669"/>
    <property type="project" value="TreeGrafter"/>
</dbReference>
<evidence type="ECO:0000256" key="3">
    <source>
        <dbReference type="ARBA" id="ARBA00010136"/>
    </source>
</evidence>
<dbReference type="Pfam" id="PF11838">
    <property type="entry name" value="ERAP1_C"/>
    <property type="match status" value="1"/>
</dbReference>
<feature type="domain" description="Peptidase M1 membrane alanine aminopeptidase" evidence="14">
    <location>
        <begin position="225"/>
        <end position="437"/>
    </location>
</feature>
<dbReference type="Pfam" id="PF17900">
    <property type="entry name" value="Peptidase_M1_N"/>
    <property type="match status" value="1"/>
</dbReference>
<proteinExistence type="inferred from homology"/>
<dbReference type="InterPro" id="IPR050344">
    <property type="entry name" value="Peptidase_M1_aminopeptidases"/>
</dbReference>
<evidence type="ECO:0000256" key="11">
    <source>
        <dbReference type="ARBA" id="ARBA00023049"/>
    </source>
</evidence>
<dbReference type="InterPro" id="IPR012778">
    <property type="entry name" value="Pept_M1_aminopeptidase"/>
</dbReference>